<feature type="region of interest" description="Disordered" evidence="1">
    <location>
        <begin position="198"/>
        <end position="237"/>
    </location>
</feature>
<evidence type="ECO:0000256" key="1">
    <source>
        <dbReference type="SAM" id="MobiDB-lite"/>
    </source>
</evidence>
<evidence type="ECO:0000313" key="4">
    <source>
        <dbReference type="Proteomes" id="UP000268652"/>
    </source>
</evidence>
<reference evidence="4 5" key="1">
    <citation type="submission" date="2018-09" db="EMBL/GenBank/DDBJ databases">
        <title>Streptomyces sp. nov. DS1-2, an endophytic actinomycete isolated from roots of Dendrobium scabrilingue.</title>
        <authorList>
            <person name="Kuncharoen N."/>
            <person name="Kudo T."/>
            <person name="Ohkuma M."/>
            <person name="Yuki M."/>
            <person name="Tanasupawat S."/>
        </authorList>
    </citation>
    <scope>NUCLEOTIDE SEQUENCE [LARGE SCALE GENOMIC DNA]</scope>
    <source>
        <strain evidence="2 5">AZ1-7</strain>
        <strain evidence="3 4">DS1-2</strain>
    </source>
</reference>
<proteinExistence type="predicted"/>
<dbReference type="RefSeq" id="WP_120695413.1">
    <property type="nucleotide sequence ID" value="NZ_RBDX01000003.1"/>
</dbReference>
<dbReference type="Proteomes" id="UP000268652">
    <property type="component" value="Unassembled WGS sequence"/>
</dbReference>
<gene>
    <name evidence="3" type="ORF">D7318_03895</name>
    <name evidence="2" type="ORF">D7319_05765</name>
</gene>
<accession>A0A3A9WEI0</accession>
<name>A0A3A9WEI0_9ACTN</name>
<dbReference type="AlphaFoldDB" id="A0A3A9WEI0"/>
<organism evidence="2 5">
    <name type="scientific">Streptomyces radicis</name>
    <dbReference type="NCBI Taxonomy" id="1750517"/>
    <lineage>
        <taxon>Bacteria</taxon>
        <taxon>Bacillati</taxon>
        <taxon>Actinomycetota</taxon>
        <taxon>Actinomycetes</taxon>
        <taxon>Kitasatosporales</taxon>
        <taxon>Streptomycetaceae</taxon>
        <taxon>Streptomyces</taxon>
    </lineage>
</organism>
<sequence>MSWHEREHERELEYRAVLAVDIERSAGRGNTALFAIRDVLAAALREALEESGIAWDACLRHDLGDGLRVVAPAGAPKARLVHPLLHELAARLRAHNGRAGDATRVRVRVALHAGDVHVAGDGGVSGWPLEVLARLLDAAPARRALAEAPEALAVAAVLSRHFHDETVRHGYPGIDPEAFTAFTFTAKEHRGEAWLHVPGLPGQPVTDARPPENANGDGTGNAAGNAAAPKTAPAPAHMVNKATGHGVIYATQNGTQHIHPAGDP</sequence>
<protein>
    <submittedName>
        <fullName evidence="2">Uncharacterized protein</fullName>
    </submittedName>
</protein>
<comment type="caution">
    <text evidence="2">The sequence shown here is derived from an EMBL/GenBank/DDBJ whole genome shotgun (WGS) entry which is preliminary data.</text>
</comment>
<evidence type="ECO:0000313" key="2">
    <source>
        <dbReference type="EMBL" id="RKN11448.1"/>
    </source>
</evidence>
<evidence type="ECO:0000313" key="5">
    <source>
        <dbReference type="Proteomes" id="UP000275024"/>
    </source>
</evidence>
<feature type="compositionally biased region" description="Low complexity" evidence="1">
    <location>
        <begin position="213"/>
        <end position="236"/>
    </location>
</feature>
<dbReference type="EMBL" id="RBDY01000002">
    <property type="protein sequence ID" value="RKN26532.1"/>
    <property type="molecule type" value="Genomic_DNA"/>
</dbReference>
<dbReference type="Gene3D" id="3.30.70.1230">
    <property type="entry name" value="Nucleotide cyclase"/>
    <property type="match status" value="1"/>
</dbReference>
<dbReference type="OrthoDB" id="3482507at2"/>
<keyword evidence="4" id="KW-1185">Reference proteome</keyword>
<dbReference type="InterPro" id="IPR029787">
    <property type="entry name" value="Nucleotide_cyclase"/>
</dbReference>
<evidence type="ECO:0000313" key="3">
    <source>
        <dbReference type="EMBL" id="RKN26532.1"/>
    </source>
</evidence>
<dbReference type="EMBL" id="RBDX01000003">
    <property type="protein sequence ID" value="RKN11448.1"/>
    <property type="molecule type" value="Genomic_DNA"/>
</dbReference>
<dbReference type="Proteomes" id="UP000275024">
    <property type="component" value="Unassembled WGS sequence"/>
</dbReference>